<evidence type="ECO:0000256" key="3">
    <source>
        <dbReference type="ARBA" id="ARBA00022989"/>
    </source>
</evidence>
<evidence type="ECO:0000256" key="5">
    <source>
        <dbReference type="ARBA" id="ARBA00023242"/>
    </source>
</evidence>
<keyword evidence="4" id="KW-0472">Membrane</keyword>
<organism evidence="7">
    <name type="scientific">Heterosigma akashiwo</name>
    <name type="common">Chromophytic alga</name>
    <name type="synonym">Heterosigma carterae</name>
    <dbReference type="NCBI Taxonomy" id="2829"/>
    <lineage>
        <taxon>Eukaryota</taxon>
        <taxon>Sar</taxon>
        <taxon>Stramenopiles</taxon>
        <taxon>Ochrophyta</taxon>
        <taxon>Raphidophyceae</taxon>
        <taxon>Chattonellales</taxon>
        <taxon>Chattonellaceae</taxon>
        <taxon>Heterosigma</taxon>
    </lineage>
</organism>
<keyword evidence="5" id="KW-0539">Nucleus</keyword>
<dbReference type="EMBL" id="HBIU01049715">
    <property type="protein sequence ID" value="CAE0643364.1"/>
    <property type="molecule type" value="Transcribed_RNA"/>
</dbReference>
<dbReference type="PANTHER" id="PTHR12265">
    <property type="entry name" value="TRANSMEMBRANE PROTEIN 53"/>
    <property type="match status" value="1"/>
</dbReference>
<name>A0A7S4DDE8_HETAK</name>
<gene>
    <name evidence="7" type="ORF">HAKA00212_LOCUS22068</name>
</gene>
<dbReference type="SUPFAM" id="SSF53474">
    <property type="entry name" value="alpha/beta-Hydrolases"/>
    <property type="match status" value="1"/>
</dbReference>
<comment type="subcellular location">
    <subcellularLocation>
        <location evidence="6">Nucleus outer membrane</location>
        <topology evidence="6">Single-pass membrane protein</topology>
    </subcellularLocation>
</comment>
<dbReference type="InterPro" id="IPR029058">
    <property type="entry name" value="AB_hydrolase_fold"/>
</dbReference>
<protein>
    <recommendedName>
        <fullName evidence="8">AB hydrolase-1 domain-containing protein</fullName>
    </recommendedName>
</protein>
<dbReference type="GO" id="GO:0005640">
    <property type="term" value="C:nuclear outer membrane"/>
    <property type="evidence" value="ECO:0007669"/>
    <property type="project" value="UniProtKB-SubCell"/>
</dbReference>
<comment type="similarity">
    <text evidence="1">Belongs to the TMEM53 family.</text>
</comment>
<sequence>MTVVVLLGWLGSKTRHLSKYCQLATKCGCKTLPYEAPPPAKLLLGIKLEQHAENILEDLKNSGAEEHGWVMQSFSNGGAFVWEKMASLMYEEKPEEYGELAAALRGKIFDSCPAYLHAASLQTALHETFGRSWWKSALPRALAALLTLPGQAAAALRLRAPPGEAFWARLIALPSARPELYLYSDDDPMVDPAQLARLIAARRARGAEVAARRWEHSRHCAHLLVHGEEYEAVVVDFLRAAAAAAAAAAPPGPAA</sequence>
<evidence type="ECO:0000256" key="6">
    <source>
        <dbReference type="ARBA" id="ARBA00034303"/>
    </source>
</evidence>
<proteinExistence type="inferred from homology"/>
<evidence type="ECO:0000313" key="7">
    <source>
        <dbReference type="EMBL" id="CAE0643364.1"/>
    </source>
</evidence>
<dbReference type="Pfam" id="PF05705">
    <property type="entry name" value="DUF829"/>
    <property type="match status" value="1"/>
</dbReference>
<reference evidence="7" key="1">
    <citation type="submission" date="2021-01" db="EMBL/GenBank/DDBJ databases">
        <authorList>
            <person name="Corre E."/>
            <person name="Pelletier E."/>
            <person name="Niang G."/>
            <person name="Scheremetjew M."/>
            <person name="Finn R."/>
            <person name="Kale V."/>
            <person name="Holt S."/>
            <person name="Cochrane G."/>
            <person name="Meng A."/>
            <person name="Brown T."/>
            <person name="Cohen L."/>
        </authorList>
    </citation>
    <scope>NUCLEOTIDE SEQUENCE</scope>
    <source>
        <strain evidence="7">CCMP3107</strain>
    </source>
</reference>
<dbReference type="Gene3D" id="3.40.50.1820">
    <property type="entry name" value="alpha/beta hydrolase"/>
    <property type="match status" value="1"/>
</dbReference>
<evidence type="ECO:0000256" key="4">
    <source>
        <dbReference type="ARBA" id="ARBA00023136"/>
    </source>
</evidence>
<dbReference type="AlphaFoldDB" id="A0A7S4DDE8"/>
<keyword evidence="3" id="KW-1133">Transmembrane helix</keyword>
<evidence type="ECO:0000256" key="2">
    <source>
        <dbReference type="ARBA" id="ARBA00022692"/>
    </source>
</evidence>
<evidence type="ECO:0008006" key="8">
    <source>
        <dbReference type="Google" id="ProtNLM"/>
    </source>
</evidence>
<keyword evidence="2" id="KW-0812">Transmembrane</keyword>
<dbReference type="InterPro" id="IPR008547">
    <property type="entry name" value="DUF829_TMEM53"/>
</dbReference>
<evidence type="ECO:0000256" key="1">
    <source>
        <dbReference type="ARBA" id="ARBA00007387"/>
    </source>
</evidence>
<dbReference type="PANTHER" id="PTHR12265:SF30">
    <property type="entry name" value="TRANSMEMBRANE PROTEIN 53"/>
    <property type="match status" value="1"/>
</dbReference>
<accession>A0A7S4DDE8</accession>